<dbReference type="AlphaFoldDB" id="A0A1G8LZ06"/>
<feature type="transmembrane region" description="Helical" evidence="10">
    <location>
        <begin position="197"/>
        <end position="217"/>
    </location>
</feature>
<evidence type="ECO:0000256" key="4">
    <source>
        <dbReference type="ARBA" id="ARBA00022448"/>
    </source>
</evidence>
<evidence type="ECO:0000313" key="12">
    <source>
        <dbReference type="Proteomes" id="UP000183255"/>
    </source>
</evidence>
<dbReference type="CDD" id="cd13143">
    <property type="entry name" value="MATE_MepA_like"/>
    <property type="match status" value="1"/>
</dbReference>
<keyword evidence="6 10" id="KW-0812">Transmembrane</keyword>
<dbReference type="GO" id="GO:0005886">
    <property type="term" value="C:plasma membrane"/>
    <property type="evidence" value="ECO:0007669"/>
    <property type="project" value="UniProtKB-SubCell"/>
</dbReference>
<evidence type="ECO:0000256" key="6">
    <source>
        <dbReference type="ARBA" id="ARBA00022692"/>
    </source>
</evidence>
<sequence length="472" mass="51756">MGDRAKLMREEKIFKLFLRFSIPAILGMIVQSLYNIVDRIFIGNIPLVGGLAISGIGVVLPITFIIMGFGMLFGIGSGANISIKLGQNKKDDAERIFGAGFFMLAAAGVAITVFGLIFLEQIVNLYGADDTIRVYAKDYLRIILYGNIFNTIAFGLNNIIRAEGNAKIAMYTMLVGAITNTVLDPILIYGFNMGVSGAAWATIIAQFASFVWTMSYFVTGKSMLKLKKEYIRYSNSLVLKIMSIGASPFAMQVAGSVVGILMNQSLSTYGGSLAIGAYAAINSVVTLFFMPIFGMNQGLQPIIGFNYGAKNFRRVREALNVGLISATAVCVVGFLFVQIMPEVFINFISKDPEIRTMGVEGIKRFMLMMPVIGTQIISANFFQAIGKAQKSFILSMLRQVILLIPLILILPNFFGLMGIWTAVPIADFIATAVTAVVLIAEMKNLHRDELQYREERKDQIEENVEKKLGASL</sequence>
<dbReference type="InterPro" id="IPR051327">
    <property type="entry name" value="MATE_MepA_subfamily"/>
</dbReference>
<feature type="transmembrane region" description="Helical" evidence="10">
    <location>
        <begin position="96"/>
        <end position="119"/>
    </location>
</feature>
<reference evidence="11 12" key="1">
    <citation type="submission" date="2016-10" db="EMBL/GenBank/DDBJ databases">
        <authorList>
            <person name="de Groot N.N."/>
        </authorList>
    </citation>
    <scope>NUCLEOTIDE SEQUENCE [LARGE SCALE GENOMIC DNA]</scope>
    <source>
        <strain evidence="11 12">CGMCC 1.5058</strain>
    </source>
</reference>
<feature type="transmembrane region" description="Helical" evidence="10">
    <location>
        <begin position="237"/>
        <end position="261"/>
    </location>
</feature>
<evidence type="ECO:0000256" key="1">
    <source>
        <dbReference type="ARBA" id="ARBA00004651"/>
    </source>
</evidence>
<evidence type="ECO:0000256" key="3">
    <source>
        <dbReference type="ARBA" id="ARBA00022106"/>
    </source>
</evidence>
<comment type="subcellular location">
    <subcellularLocation>
        <location evidence="1">Cell membrane</location>
        <topology evidence="1">Multi-pass membrane protein</topology>
    </subcellularLocation>
</comment>
<dbReference type="PIRSF" id="PIRSF006603">
    <property type="entry name" value="DinF"/>
    <property type="match status" value="1"/>
</dbReference>
<dbReference type="InterPro" id="IPR048279">
    <property type="entry name" value="MdtK-like"/>
</dbReference>
<dbReference type="PANTHER" id="PTHR43823:SF3">
    <property type="entry name" value="MULTIDRUG EXPORT PROTEIN MEPA"/>
    <property type="match status" value="1"/>
</dbReference>
<gene>
    <name evidence="11" type="ORF">SAMN05421804_103228</name>
</gene>
<accession>A0A1G8LZ06</accession>
<dbReference type="GO" id="GO:0042910">
    <property type="term" value="F:xenobiotic transmembrane transporter activity"/>
    <property type="evidence" value="ECO:0007669"/>
    <property type="project" value="InterPro"/>
</dbReference>
<evidence type="ECO:0000256" key="10">
    <source>
        <dbReference type="SAM" id="Phobius"/>
    </source>
</evidence>
<evidence type="ECO:0000256" key="7">
    <source>
        <dbReference type="ARBA" id="ARBA00022989"/>
    </source>
</evidence>
<feature type="transmembrane region" description="Helical" evidence="10">
    <location>
        <begin position="273"/>
        <end position="293"/>
    </location>
</feature>
<evidence type="ECO:0000256" key="9">
    <source>
        <dbReference type="ARBA" id="ARBA00023251"/>
    </source>
</evidence>
<comment type="similarity">
    <text evidence="2">Belongs to the multi antimicrobial extrusion (MATE) (TC 2.A.66.1) family. MepA subfamily.</text>
</comment>
<keyword evidence="8 10" id="KW-0472">Membrane</keyword>
<proteinExistence type="inferred from homology"/>
<dbReference type="Proteomes" id="UP000183255">
    <property type="component" value="Unassembled WGS sequence"/>
</dbReference>
<dbReference type="RefSeq" id="WP_031575043.1">
    <property type="nucleotide sequence ID" value="NZ_DAMANS010000017.1"/>
</dbReference>
<feature type="transmembrane region" description="Helical" evidence="10">
    <location>
        <begin position="419"/>
        <end position="440"/>
    </location>
</feature>
<name>A0A1G8LZ06_9CLOT</name>
<evidence type="ECO:0000313" key="11">
    <source>
        <dbReference type="EMBL" id="SDI60972.1"/>
    </source>
</evidence>
<organism evidence="11 12">
    <name type="scientific">Proteiniclasticum ruminis</name>
    <dbReference type="NCBI Taxonomy" id="398199"/>
    <lineage>
        <taxon>Bacteria</taxon>
        <taxon>Bacillati</taxon>
        <taxon>Bacillota</taxon>
        <taxon>Clostridia</taxon>
        <taxon>Eubacteriales</taxon>
        <taxon>Clostridiaceae</taxon>
        <taxon>Proteiniclasticum</taxon>
    </lineage>
</organism>
<dbReference type="GO" id="GO:0046677">
    <property type="term" value="P:response to antibiotic"/>
    <property type="evidence" value="ECO:0007669"/>
    <property type="project" value="UniProtKB-KW"/>
</dbReference>
<protein>
    <recommendedName>
        <fullName evidence="3">Multidrug export protein MepA</fullName>
    </recommendedName>
</protein>
<feature type="transmembrane region" description="Helical" evidence="10">
    <location>
        <begin position="16"/>
        <end position="37"/>
    </location>
</feature>
<evidence type="ECO:0000256" key="8">
    <source>
        <dbReference type="ARBA" id="ARBA00023136"/>
    </source>
</evidence>
<dbReference type="InterPro" id="IPR002528">
    <property type="entry name" value="MATE_fam"/>
</dbReference>
<keyword evidence="5" id="KW-1003">Cell membrane</keyword>
<evidence type="ECO:0000256" key="5">
    <source>
        <dbReference type="ARBA" id="ARBA00022475"/>
    </source>
</evidence>
<evidence type="ECO:0000256" key="2">
    <source>
        <dbReference type="ARBA" id="ARBA00008417"/>
    </source>
</evidence>
<keyword evidence="7 10" id="KW-1133">Transmembrane helix</keyword>
<feature type="transmembrane region" description="Helical" evidence="10">
    <location>
        <begin position="318"/>
        <end position="340"/>
    </location>
</feature>
<dbReference type="PANTHER" id="PTHR43823">
    <property type="entry name" value="SPORULATION PROTEIN YKVU"/>
    <property type="match status" value="1"/>
</dbReference>
<feature type="transmembrane region" description="Helical" evidence="10">
    <location>
        <begin position="392"/>
        <end position="413"/>
    </location>
</feature>
<keyword evidence="4" id="KW-0813">Transport</keyword>
<keyword evidence="9" id="KW-0046">Antibiotic resistance</keyword>
<dbReference type="EMBL" id="FNDZ01000003">
    <property type="protein sequence ID" value="SDI60972.1"/>
    <property type="molecule type" value="Genomic_DNA"/>
</dbReference>
<feature type="transmembrane region" description="Helical" evidence="10">
    <location>
        <begin position="49"/>
        <end position="75"/>
    </location>
</feature>
<dbReference type="GO" id="GO:0015297">
    <property type="term" value="F:antiporter activity"/>
    <property type="evidence" value="ECO:0007669"/>
    <property type="project" value="InterPro"/>
</dbReference>
<dbReference type="InterPro" id="IPR045070">
    <property type="entry name" value="MATE_MepA-like"/>
</dbReference>
<feature type="transmembrane region" description="Helical" evidence="10">
    <location>
        <begin position="168"/>
        <end position="191"/>
    </location>
</feature>
<dbReference type="Pfam" id="PF01554">
    <property type="entry name" value="MatE"/>
    <property type="match status" value="2"/>
</dbReference>
<feature type="transmembrane region" description="Helical" evidence="10">
    <location>
        <begin position="365"/>
        <end position="385"/>
    </location>
</feature>
<feature type="transmembrane region" description="Helical" evidence="10">
    <location>
        <begin position="139"/>
        <end position="156"/>
    </location>
</feature>
<dbReference type="NCBIfam" id="TIGR00797">
    <property type="entry name" value="matE"/>
    <property type="match status" value="1"/>
</dbReference>